<accession>A0A0F9P4S0</accession>
<reference evidence="1" key="1">
    <citation type="journal article" date="2015" name="Nature">
        <title>Complex archaea that bridge the gap between prokaryotes and eukaryotes.</title>
        <authorList>
            <person name="Spang A."/>
            <person name="Saw J.H."/>
            <person name="Jorgensen S.L."/>
            <person name="Zaremba-Niedzwiedzka K."/>
            <person name="Martijn J."/>
            <person name="Lind A.E."/>
            <person name="van Eijk R."/>
            <person name="Schleper C."/>
            <person name="Guy L."/>
            <person name="Ettema T.J."/>
        </authorList>
    </citation>
    <scope>NUCLEOTIDE SEQUENCE</scope>
</reference>
<evidence type="ECO:0000313" key="1">
    <source>
        <dbReference type="EMBL" id="KKM96070.1"/>
    </source>
</evidence>
<organism evidence="1">
    <name type="scientific">marine sediment metagenome</name>
    <dbReference type="NCBI Taxonomy" id="412755"/>
    <lineage>
        <taxon>unclassified sequences</taxon>
        <taxon>metagenomes</taxon>
        <taxon>ecological metagenomes</taxon>
    </lineage>
</organism>
<protein>
    <submittedName>
        <fullName evidence="1">Uncharacterized protein</fullName>
    </submittedName>
</protein>
<dbReference type="EMBL" id="LAZR01005927">
    <property type="protein sequence ID" value="KKM96070.1"/>
    <property type="molecule type" value="Genomic_DNA"/>
</dbReference>
<proteinExistence type="predicted"/>
<name>A0A0F9P4S0_9ZZZZ</name>
<gene>
    <name evidence="1" type="ORF">LCGC14_1181720</name>
</gene>
<comment type="caution">
    <text evidence="1">The sequence shown here is derived from an EMBL/GenBank/DDBJ whole genome shotgun (WGS) entry which is preliminary data.</text>
</comment>
<sequence length="70" mass="7982">MFRYTLLLERGSEEEFAQGQQVVVLAAALARHLVTPHDDAQREPDENALHTYREDLAIEIFGELTEGDVR</sequence>
<dbReference type="AlphaFoldDB" id="A0A0F9P4S0"/>